<evidence type="ECO:0000313" key="3">
    <source>
        <dbReference type="EMBL" id="VFR70291.1"/>
    </source>
</evidence>
<dbReference type="EMBL" id="CAADIJ010000011">
    <property type="protein sequence ID" value="VFR70291.1"/>
    <property type="molecule type" value="Genomic_DNA"/>
</dbReference>
<dbReference type="PANTHER" id="PTHR33175">
    <property type="entry name" value="DNA-BINDING PROTEIN HU"/>
    <property type="match status" value="1"/>
</dbReference>
<dbReference type="SUPFAM" id="SSF47729">
    <property type="entry name" value="IHF-like DNA-binding proteins"/>
    <property type="match status" value="1"/>
</dbReference>
<dbReference type="GO" id="GO:0030527">
    <property type="term" value="F:structural constituent of chromatin"/>
    <property type="evidence" value="ECO:0007669"/>
    <property type="project" value="InterPro"/>
</dbReference>
<organism evidence="4">
    <name type="scientific">plant metagenome</name>
    <dbReference type="NCBI Taxonomy" id="1297885"/>
    <lineage>
        <taxon>unclassified sequences</taxon>
        <taxon>metagenomes</taxon>
        <taxon>organismal metagenomes</taxon>
    </lineage>
</organism>
<dbReference type="Gene3D" id="4.10.520.10">
    <property type="entry name" value="IHF-like DNA-binding proteins"/>
    <property type="match status" value="1"/>
</dbReference>
<dbReference type="GO" id="GO:0003677">
    <property type="term" value="F:DNA binding"/>
    <property type="evidence" value="ECO:0007669"/>
    <property type="project" value="UniProtKB-KW"/>
</dbReference>
<dbReference type="GO" id="GO:0005829">
    <property type="term" value="C:cytosol"/>
    <property type="evidence" value="ECO:0007669"/>
    <property type="project" value="TreeGrafter"/>
</dbReference>
<dbReference type="EMBL" id="CAADIL010000016">
    <property type="protein sequence ID" value="VFR72221.1"/>
    <property type="molecule type" value="Genomic_DNA"/>
</dbReference>
<name>A0A484TDM0_9ZZZZ</name>
<evidence type="ECO:0000313" key="2">
    <source>
        <dbReference type="EMBL" id="VFR34690.1"/>
    </source>
</evidence>
<dbReference type="InterPro" id="IPR010992">
    <property type="entry name" value="IHF-like_DNA-bd_dom_sf"/>
</dbReference>
<reference evidence="4" key="1">
    <citation type="submission" date="2019-03" db="EMBL/GenBank/DDBJ databases">
        <authorList>
            <person name="Danneels B."/>
        </authorList>
    </citation>
    <scope>NUCLEOTIDE SEQUENCE</scope>
</reference>
<evidence type="ECO:0000313" key="4">
    <source>
        <dbReference type="EMBL" id="VFR72221.1"/>
    </source>
</evidence>
<dbReference type="PANTHER" id="PTHR33175:SF3">
    <property type="entry name" value="DNA-BINDING PROTEIN HU-BETA"/>
    <property type="match status" value="1"/>
</dbReference>
<evidence type="ECO:0000256" key="1">
    <source>
        <dbReference type="ARBA" id="ARBA00023125"/>
    </source>
</evidence>
<protein>
    <submittedName>
        <fullName evidence="4">DNA-binding protein HBsu</fullName>
    </submittedName>
</protein>
<proteinExistence type="predicted"/>
<dbReference type="Pfam" id="PF00216">
    <property type="entry name" value="Bac_DNA_binding"/>
    <property type="match status" value="1"/>
</dbReference>
<dbReference type="EMBL" id="CAADIC010000019">
    <property type="protein sequence ID" value="VFR34690.1"/>
    <property type="molecule type" value="Genomic_DNA"/>
</dbReference>
<dbReference type="SMART" id="SM00411">
    <property type="entry name" value="BHL"/>
    <property type="match status" value="1"/>
</dbReference>
<keyword evidence="1 4" id="KW-0238">DNA-binding</keyword>
<accession>A0A484TDM0</accession>
<sequence length="93" mass="9512">MSITKKELVAAVSDSTGIGRKDTEAVVDSLVATIQEQLQAGAEIAITGLGKFSPTQRGAREGRNPRTGETIQIAASIGVKFSAAKALKEAAAG</sequence>
<dbReference type="CDD" id="cd13831">
    <property type="entry name" value="HU"/>
    <property type="match status" value="1"/>
</dbReference>
<dbReference type="InterPro" id="IPR000119">
    <property type="entry name" value="Hist_DNA-bd"/>
</dbReference>
<gene>
    <name evidence="2" type="ORF">ANDA3_3765</name>
    <name evidence="4" type="ORF">DAR2_3615</name>
    <name evidence="3" type="ORF">DAR3_4161</name>
</gene>
<dbReference type="PRINTS" id="PR01727">
    <property type="entry name" value="DNABINDINGHU"/>
</dbReference>
<dbReference type="AlphaFoldDB" id="A0A484TDM0"/>